<feature type="binding site" evidence="7">
    <location>
        <position position="193"/>
    </location>
    <ligand>
        <name>3-phosphoshikimate</name>
        <dbReference type="ChEBI" id="CHEBI:145989"/>
    </ligand>
</feature>
<dbReference type="Gene3D" id="3.65.10.10">
    <property type="entry name" value="Enolpyruvate transferase domain"/>
    <property type="match status" value="2"/>
</dbReference>
<feature type="domain" description="Enolpyruvate transferase" evidence="8">
    <location>
        <begin position="8"/>
        <end position="419"/>
    </location>
</feature>
<dbReference type="InterPro" id="IPR013792">
    <property type="entry name" value="RNA3'P_cycl/enolpyr_Trfase_a/b"/>
</dbReference>
<evidence type="ECO:0000256" key="1">
    <source>
        <dbReference type="ARBA" id="ARBA00004811"/>
    </source>
</evidence>
<evidence type="ECO:0000256" key="4">
    <source>
        <dbReference type="ARBA" id="ARBA00022679"/>
    </source>
</evidence>
<comment type="caution">
    <text evidence="9">The sequence shown here is derived from an EMBL/GenBank/DDBJ whole genome shotgun (WGS) entry which is preliminary data.</text>
</comment>
<dbReference type="EC" id="2.5.1.19" evidence="7"/>
<dbReference type="PANTHER" id="PTHR21090:SF5">
    <property type="entry name" value="PENTAFUNCTIONAL AROM POLYPEPTIDE"/>
    <property type="match status" value="1"/>
</dbReference>
<dbReference type="PROSITE" id="PS00104">
    <property type="entry name" value="EPSP_SYNTHASE_1"/>
    <property type="match status" value="1"/>
</dbReference>
<evidence type="ECO:0000256" key="3">
    <source>
        <dbReference type="ARBA" id="ARBA00022605"/>
    </source>
</evidence>
<comment type="subcellular location">
    <subcellularLocation>
        <location evidence="7">Cytoplasm</location>
    </subcellularLocation>
</comment>
<dbReference type="Proteomes" id="UP000244066">
    <property type="component" value="Unassembled WGS sequence"/>
</dbReference>
<feature type="binding site" evidence="7">
    <location>
        <position position="311"/>
    </location>
    <ligand>
        <name>3-phosphoshikimate</name>
        <dbReference type="ChEBI" id="CHEBI:145989"/>
    </ligand>
</feature>
<comment type="catalytic activity">
    <reaction evidence="6">
        <text>3-phosphoshikimate + phosphoenolpyruvate = 5-O-(1-carboxyvinyl)-3-phosphoshikimate + phosphate</text>
        <dbReference type="Rhea" id="RHEA:21256"/>
        <dbReference type="ChEBI" id="CHEBI:43474"/>
        <dbReference type="ChEBI" id="CHEBI:57701"/>
        <dbReference type="ChEBI" id="CHEBI:58702"/>
        <dbReference type="ChEBI" id="CHEBI:145989"/>
        <dbReference type="EC" id="2.5.1.19"/>
    </reaction>
    <physiologicalReaction direction="left-to-right" evidence="6">
        <dbReference type="Rhea" id="RHEA:21257"/>
    </physiologicalReaction>
</comment>
<dbReference type="GO" id="GO:0009423">
    <property type="term" value="P:chorismate biosynthetic process"/>
    <property type="evidence" value="ECO:0007669"/>
    <property type="project" value="UniProtKB-UniRule"/>
</dbReference>
<comment type="function">
    <text evidence="7">Catalyzes the transfer of the enolpyruvyl moiety of phosphoenolpyruvate (PEP) to the 5-hydroxyl of shikimate-3-phosphate (S3P) to produce enolpyruvyl shikimate-3-phosphate and inorganic phosphate.</text>
</comment>
<sequence length="429" mass="45344">MKVSVRPSVIYGKVRAPPSKSYSHRAIIAASMTDGRCVVENVSESDDVRATINVCEKLGASIVKEESTLFVNGFSTPKAPDDVLNAQNSGTTLRIMTGVSCLVQDGYVVLTGDESLRRRPMQPLLDALNMLGGECWSTRLNGCAPIVVKGGGLKGGEAWMDGSLSSQFVSSILFSSTKALRDTVLRIRGSLVSRPFVDATISVLERFGVRVENEGYAVFRIPSQQNFKPTRFTVPGDFGLASFMMAAALMTDGSVTVEGLSQDLPQADSAIIDILTSMGAKVKLDYVSGRVTVDGGGRLRGGSFNLSDSPDLLPVLAALATKCDGPVEITGVGHARVKESDRVGALACALSKIGMNVRERPDGLIITQGKLAGSAVLDPKGDHRLFMAYCLLGLVLKDGCVVLGAESASVSYPNFLKDLGGLGAKFELG</sequence>
<dbReference type="GO" id="GO:0009073">
    <property type="term" value="P:aromatic amino acid family biosynthetic process"/>
    <property type="evidence" value="ECO:0007669"/>
    <property type="project" value="UniProtKB-KW"/>
</dbReference>
<dbReference type="PROSITE" id="PS00885">
    <property type="entry name" value="EPSP_SYNTHASE_2"/>
    <property type="match status" value="1"/>
</dbReference>
<feature type="binding site" evidence="7">
    <location>
        <position position="167"/>
    </location>
    <ligand>
        <name>phosphoenolpyruvate</name>
        <dbReference type="ChEBI" id="CHEBI:58702"/>
    </ligand>
</feature>
<keyword evidence="5 7" id="KW-0057">Aromatic amino acid biosynthesis</keyword>
<name>A0A2R7Y3D5_9ARCH</name>
<feature type="binding site" evidence="7">
    <location>
        <position position="166"/>
    </location>
    <ligand>
        <name>3-phosphoshikimate</name>
        <dbReference type="ChEBI" id="CHEBI:145989"/>
    </ligand>
</feature>
<feature type="binding site" evidence="7">
    <location>
        <position position="25"/>
    </location>
    <ligand>
        <name>3-phosphoshikimate</name>
        <dbReference type="ChEBI" id="CHEBI:145989"/>
    </ligand>
</feature>
<evidence type="ECO:0000256" key="7">
    <source>
        <dbReference type="HAMAP-Rule" id="MF_00210"/>
    </source>
</evidence>
<dbReference type="InterPro" id="IPR001986">
    <property type="entry name" value="Enolpyruvate_Tfrase_dom"/>
</dbReference>
<dbReference type="GO" id="GO:0005737">
    <property type="term" value="C:cytoplasm"/>
    <property type="evidence" value="ECO:0007669"/>
    <property type="project" value="UniProtKB-SubCell"/>
</dbReference>
<dbReference type="InterPro" id="IPR036968">
    <property type="entry name" value="Enolpyruvate_Tfrase_sf"/>
</dbReference>
<feature type="binding site" evidence="7">
    <location>
        <position position="20"/>
    </location>
    <ligand>
        <name>phosphoenolpyruvate</name>
        <dbReference type="ChEBI" id="CHEBI:58702"/>
    </ligand>
</feature>
<proteinExistence type="inferred from homology"/>
<evidence type="ECO:0000313" key="10">
    <source>
        <dbReference type="Proteomes" id="UP000244066"/>
    </source>
</evidence>
<feature type="binding site" evidence="7">
    <location>
        <position position="342"/>
    </location>
    <ligand>
        <name>phosphoenolpyruvate</name>
        <dbReference type="ChEBI" id="CHEBI:58702"/>
    </ligand>
</feature>
<comment type="caution">
    <text evidence="7">Lacks conserved residue(s) required for the propagation of feature annotation.</text>
</comment>
<feature type="binding site" evidence="7">
    <location>
        <position position="384"/>
    </location>
    <ligand>
        <name>phosphoenolpyruvate</name>
        <dbReference type="ChEBI" id="CHEBI:58702"/>
    </ligand>
</feature>
<evidence type="ECO:0000313" key="9">
    <source>
        <dbReference type="EMBL" id="PUA32034.1"/>
    </source>
</evidence>
<comment type="subunit">
    <text evidence="7">Monomer.</text>
</comment>
<dbReference type="UniPathway" id="UPA00053">
    <property type="reaction ID" value="UER00089"/>
</dbReference>
<gene>
    <name evidence="7" type="primary">aroA</name>
    <name evidence="9" type="ORF">B9J98_04635</name>
</gene>
<dbReference type="HAMAP" id="MF_00210">
    <property type="entry name" value="EPSP_synth"/>
    <property type="match status" value="1"/>
</dbReference>
<keyword evidence="3 7" id="KW-0028">Amino-acid biosynthesis</keyword>
<dbReference type="InterPro" id="IPR006264">
    <property type="entry name" value="EPSP_synthase"/>
</dbReference>
<organism evidence="9 10">
    <name type="scientific">Candidatus Terraquivivens tikiterensis</name>
    <dbReference type="NCBI Taxonomy" id="1980982"/>
    <lineage>
        <taxon>Archaea</taxon>
        <taxon>Nitrososphaerota</taxon>
        <taxon>Candidatus Wolframiiraptoraceae</taxon>
        <taxon>Candidatus Terraquivivens</taxon>
    </lineage>
</organism>
<feature type="binding site" evidence="7">
    <location>
        <position position="90"/>
    </location>
    <ligand>
        <name>phosphoenolpyruvate</name>
        <dbReference type="ChEBI" id="CHEBI:58702"/>
    </ligand>
</feature>
<dbReference type="Pfam" id="PF00275">
    <property type="entry name" value="EPSP_synthase"/>
    <property type="match status" value="1"/>
</dbReference>
<comment type="pathway">
    <text evidence="1">Metabolic intermediate biosynthesis; chorismate biosynthesis; chorismate from D-erythrose 4-phosphate and phosphoenolpyruvate: step 6/7.</text>
</comment>
<evidence type="ECO:0000256" key="5">
    <source>
        <dbReference type="ARBA" id="ARBA00023141"/>
    </source>
</evidence>
<dbReference type="PIRSF" id="PIRSF000505">
    <property type="entry name" value="EPSPS"/>
    <property type="match status" value="1"/>
</dbReference>
<feature type="binding site" evidence="7">
    <location>
        <position position="20"/>
    </location>
    <ligand>
        <name>3-phosphoshikimate</name>
        <dbReference type="ChEBI" id="CHEBI:145989"/>
    </ligand>
</feature>
<reference evidence="9 10" key="1">
    <citation type="submission" date="2017-04" db="EMBL/GenBank/DDBJ databases">
        <title>Draft Aigarchaeota genome from a New Zealand hot spring.</title>
        <authorList>
            <person name="Reysenbach A.-L."/>
            <person name="Donaho J.A."/>
            <person name="Gerhart J."/>
            <person name="Kelley J.F."/>
            <person name="Kouba K."/>
            <person name="Podar M."/>
            <person name="Stott M."/>
        </authorList>
    </citation>
    <scope>NUCLEOTIDE SEQUENCE [LARGE SCALE GENOMIC DNA]</scope>
    <source>
        <strain evidence="9">NZ13_MG1</strain>
    </source>
</reference>
<dbReference type="AlphaFoldDB" id="A0A2R7Y3D5"/>
<feature type="binding site" evidence="7">
    <location>
        <position position="21"/>
    </location>
    <ligand>
        <name>3-phosphoshikimate</name>
        <dbReference type="ChEBI" id="CHEBI:145989"/>
    </ligand>
</feature>
<feature type="binding site" evidence="7">
    <location>
        <position position="167"/>
    </location>
    <ligand>
        <name>3-phosphoshikimate</name>
        <dbReference type="ChEBI" id="CHEBI:145989"/>
    </ligand>
</feature>
<feature type="binding site" evidence="7">
    <location>
        <position position="165"/>
    </location>
    <ligand>
        <name>3-phosphoshikimate</name>
        <dbReference type="ChEBI" id="CHEBI:145989"/>
    </ligand>
</feature>
<dbReference type="CDD" id="cd01556">
    <property type="entry name" value="EPSP_synthase"/>
    <property type="match status" value="1"/>
</dbReference>
<dbReference type="GO" id="GO:0003866">
    <property type="term" value="F:3-phosphoshikimate 1-carboxyvinyltransferase activity"/>
    <property type="evidence" value="ECO:0007669"/>
    <property type="project" value="UniProtKB-UniRule"/>
</dbReference>
<feature type="binding site" evidence="7">
    <location>
        <position position="338"/>
    </location>
    <ligand>
        <name>3-phosphoshikimate</name>
        <dbReference type="ChEBI" id="CHEBI:145989"/>
    </ligand>
</feature>
<dbReference type="PANTHER" id="PTHR21090">
    <property type="entry name" value="AROM/DEHYDROQUINATE SYNTHASE"/>
    <property type="match status" value="1"/>
</dbReference>
<keyword evidence="7" id="KW-0963">Cytoplasm</keyword>
<feature type="binding site" evidence="7">
    <location>
        <position position="119"/>
    </location>
    <ligand>
        <name>phosphoenolpyruvate</name>
        <dbReference type="ChEBI" id="CHEBI:58702"/>
    </ligand>
</feature>
<dbReference type="InterPro" id="IPR023193">
    <property type="entry name" value="EPSP_synthase_CS"/>
</dbReference>
<dbReference type="GO" id="GO:0008652">
    <property type="term" value="P:amino acid biosynthetic process"/>
    <property type="evidence" value="ECO:0007669"/>
    <property type="project" value="UniProtKB-KW"/>
</dbReference>
<protein>
    <recommendedName>
        <fullName evidence="7">3-phosphoshikimate 1-carboxyvinyltransferase</fullName>
        <ecNumber evidence="7">2.5.1.19</ecNumber>
    </recommendedName>
    <alternativeName>
        <fullName evidence="7">5-enolpyruvylshikimate-3-phosphate synthase</fullName>
        <shortName evidence="7">EPSP synthase</shortName>
        <shortName evidence="7">EPSPS</shortName>
    </alternativeName>
</protein>
<accession>A0A2R7Y3D5</accession>
<evidence type="ECO:0000256" key="6">
    <source>
        <dbReference type="ARBA" id="ARBA00044633"/>
    </source>
</evidence>
<keyword evidence="4 7" id="KW-0808">Transferase</keyword>
<dbReference type="NCBIfam" id="TIGR01356">
    <property type="entry name" value="aroA"/>
    <property type="match status" value="1"/>
</dbReference>
<feature type="active site" description="Proton acceptor" evidence="7">
    <location>
        <position position="311"/>
    </location>
</feature>
<comment type="similarity">
    <text evidence="2 7">Belongs to the EPSP synthase family.</text>
</comment>
<evidence type="ECO:0000259" key="8">
    <source>
        <dbReference type="Pfam" id="PF00275"/>
    </source>
</evidence>
<dbReference type="EMBL" id="NDWU01000010">
    <property type="protein sequence ID" value="PUA32034.1"/>
    <property type="molecule type" value="Genomic_DNA"/>
</dbReference>
<dbReference type="SUPFAM" id="SSF55205">
    <property type="entry name" value="EPT/RTPC-like"/>
    <property type="match status" value="1"/>
</dbReference>
<evidence type="ECO:0000256" key="2">
    <source>
        <dbReference type="ARBA" id="ARBA00009948"/>
    </source>
</evidence>